<dbReference type="GO" id="GO:0006508">
    <property type="term" value="P:proteolysis"/>
    <property type="evidence" value="ECO:0007669"/>
    <property type="project" value="UniProtKB-KW"/>
</dbReference>
<dbReference type="PRINTS" id="PR00724">
    <property type="entry name" value="CRBOXYPTASEC"/>
</dbReference>
<dbReference type="FunFam" id="3.40.50.12670:FF:000002">
    <property type="entry name" value="Carboxypeptidase"/>
    <property type="match status" value="1"/>
</dbReference>
<dbReference type="InterPro" id="IPR001563">
    <property type="entry name" value="Peptidase_S10"/>
</dbReference>
<accession>A0AAW1M3I2</accession>
<dbReference type="AlphaFoldDB" id="A0AAW1M3I2"/>
<dbReference type="Proteomes" id="UP001443914">
    <property type="component" value="Unassembled WGS sequence"/>
</dbReference>
<dbReference type="Gene3D" id="3.40.50.1820">
    <property type="entry name" value="alpha/beta hydrolase"/>
    <property type="match status" value="1"/>
</dbReference>
<dbReference type="FunFam" id="3.40.50.1820:FF:000072">
    <property type="entry name" value="Serine carboxypeptidase-like 19"/>
    <property type="match status" value="1"/>
</dbReference>
<evidence type="ECO:0000256" key="2">
    <source>
        <dbReference type="ARBA" id="ARBA00022645"/>
    </source>
</evidence>
<proteinExistence type="inferred from homology"/>
<sequence>MSIMYLLFHLILLLSIISPSLTQPNIIKTLPGYPGDIPFTLETGYVKVGETEQIQLFYYFIESERDVGSDPLMLWLTGGPGCSAFSGLLFEIGPLQLNLSASNSESEIPRLQQNPYSWTKVASIIFLDSPVGTGFSYATSSEAYYSSDTLQSSHVYEFLRKWLINHPKFNKNPLYISGDSYSGIIVPIVVQNILKGNEIEHRPKLNLKGYVLGNPAMTQDRQTNYRFANRVSLLSDELYKSAMISCNGDFSNVDAKNTMCLKHLQAMNKDVRLVNQPHVLEHNCLFVSPKHSPDNAQATNPFRVQAEFCRNQHYLLAYTWADDKNVRKALHIKEGSIDHWVRCNHSLAYEKDVNSSVDYNFNVLKNSLQVLIYSGDQDLVVPYFNTLEWIKQLNIPISDEWRPWFVDGQVAGYVTEFSSLPYRLVHTTIKGGGHTAPEYKPRECLAMIDRWFSLSPL</sequence>
<feature type="chain" id="PRO_5043732690" evidence="6">
    <location>
        <begin position="23"/>
        <end position="457"/>
    </location>
</feature>
<keyword evidence="5" id="KW-0325">Glycoprotein</keyword>
<evidence type="ECO:0000256" key="4">
    <source>
        <dbReference type="ARBA" id="ARBA00022801"/>
    </source>
</evidence>
<evidence type="ECO:0000256" key="5">
    <source>
        <dbReference type="ARBA" id="ARBA00023180"/>
    </source>
</evidence>
<reference evidence="7" key="1">
    <citation type="submission" date="2024-03" db="EMBL/GenBank/DDBJ databases">
        <title>WGS assembly of Saponaria officinalis var. Norfolk2.</title>
        <authorList>
            <person name="Jenkins J."/>
            <person name="Shu S."/>
            <person name="Grimwood J."/>
            <person name="Barry K."/>
            <person name="Goodstein D."/>
            <person name="Schmutz J."/>
            <person name="Leebens-Mack J."/>
            <person name="Osbourn A."/>
        </authorList>
    </citation>
    <scope>NUCLEOTIDE SEQUENCE [LARGE SCALE GENOMIC DNA]</scope>
    <source>
        <strain evidence="7">JIC</strain>
    </source>
</reference>
<dbReference type="InterPro" id="IPR033124">
    <property type="entry name" value="Ser_caboxypep_his_AS"/>
</dbReference>
<dbReference type="PROSITE" id="PS00560">
    <property type="entry name" value="CARBOXYPEPT_SER_HIS"/>
    <property type="match status" value="1"/>
</dbReference>
<keyword evidence="3" id="KW-0645">Protease</keyword>
<keyword evidence="2" id="KW-0121">Carboxypeptidase</keyword>
<organism evidence="7 8">
    <name type="scientific">Saponaria officinalis</name>
    <name type="common">Common soapwort</name>
    <name type="synonym">Lychnis saponaria</name>
    <dbReference type="NCBI Taxonomy" id="3572"/>
    <lineage>
        <taxon>Eukaryota</taxon>
        <taxon>Viridiplantae</taxon>
        <taxon>Streptophyta</taxon>
        <taxon>Embryophyta</taxon>
        <taxon>Tracheophyta</taxon>
        <taxon>Spermatophyta</taxon>
        <taxon>Magnoliopsida</taxon>
        <taxon>eudicotyledons</taxon>
        <taxon>Gunneridae</taxon>
        <taxon>Pentapetalae</taxon>
        <taxon>Caryophyllales</taxon>
        <taxon>Caryophyllaceae</taxon>
        <taxon>Caryophylleae</taxon>
        <taxon>Saponaria</taxon>
    </lineage>
</organism>
<comment type="caution">
    <text evidence="7">The sequence shown here is derived from an EMBL/GenBank/DDBJ whole genome shotgun (WGS) entry which is preliminary data.</text>
</comment>
<dbReference type="GO" id="GO:0019748">
    <property type="term" value="P:secondary metabolic process"/>
    <property type="evidence" value="ECO:0007669"/>
    <property type="project" value="TreeGrafter"/>
</dbReference>
<feature type="signal peptide" evidence="6">
    <location>
        <begin position="1"/>
        <end position="22"/>
    </location>
</feature>
<comment type="similarity">
    <text evidence="1">Belongs to the peptidase S10 family.</text>
</comment>
<dbReference type="PANTHER" id="PTHR11802:SF224">
    <property type="entry name" value="SERINE CARBOXYPEPTIDASE-LIKE 7 ISOFORM X1"/>
    <property type="match status" value="1"/>
</dbReference>
<dbReference type="PANTHER" id="PTHR11802">
    <property type="entry name" value="SERINE PROTEASE FAMILY S10 SERINE CARBOXYPEPTIDASE"/>
    <property type="match status" value="1"/>
</dbReference>
<dbReference type="Gene3D" id="3.40.50.12670">
    <property type="match status" value="1"/>
</dbReference>
<evidence type="ECO:0000256" key="1">
    <source>
        <dbReference type="ARBA" id="ARBA00009431"/>
    </source>
</evidence>
<keyword evidence="4" id="KW-0378">Hydrolase</keyword>
<dbReference type="GO" id="GO:0016747">
    <property type="term" value="F:acyltransferase activity, transferring groups other than amino-acyl groups"/>
    <property type="evidence" value="ECO:0007669"/>
    <property type="project" value="TreeGrafter"/>
</dbReference>
<dbReference type="EMBL" id="JBDFQZ010000003">
    <property type="protein sequence ID" value="KAK9740012.1"/>
    <property type="molecule type" value="Genomic_DNA"/>
</dbReference>
<protein>
    <submittedName>
        <fullName evidence="7">Uncharacterized protein</fullName>
    </submittedName>
</protein>
<name>A0AAW1M3I2_SAPOF</name>
<evidence type="ECO:0000256" key="6">
    <source>
        <dbReference type="SAM" id="SignalP"/>
    </source>
</evidence>
<evidence type="ECO:0000313" key="7">
    <source>
        <dbReference type="EMBL" id="KAK9740012.1"/>
    </source>
</evidence>
<evidence type="ECO:0000256" key="3">
    <source>
        <dbReference type="ARBA" id="ARBA00022670"/>
    </source>
</evidence>
<dbReference type="Pfam" id="PF00450">
    <property type="entry name" value="Peptidase_S10"/>
    <property type="match status" value="1"/>
</dbReference>
<keyword evidence="6" id="KW-0732">Signal</keyword>
<keyword evidence="8" id="KW-1185">Reference proteome</keyword>
<dbReference type="SUPFAM" id="SSF53474">
    <property type="entry name" value="alpha/beta-Hydrolases"/>
    <property type="match status" value="1"/>
</dbReference>
<gene>
    <name evidence="7" type="ORF">RND81_03G004400</name>
</gene>
<dbReference type="InterPro" id="IPR029058">
    <property type="entry name" value="AB_hydrolase_fold"/>
</dbReference>
<evidence type="ECO:0000313" key="8">
    <source>
        <dbReference type="Proteomes" id="UP001443914"/>
    </source>
</evidence>
<dbReference type="GO" id="GO:0004185">
    <property type="term" value="F:serine-type carboxypeptidase activity"/>
    <property type="evidence" value="ECO:0007669"/>
    <property type="project" value="InterPro"/>
</dbReference>